<gene>
    <name evidence="7" type="primary">MGAT4E</name>
    <name evidence="7" type="ORF">P7K49_035692</name>
</gene>
<name>A0ABQ9TNB5_SAGOE</name>
<evidence type="ECO:0000259" key="6">
    <source>
        <dbReference type="Pfam" id="PF04666"/>
    </source>
</evidence>
<dbReference type="InterPro" id="IPR057279">
    <property type="entry name" value="MGAT4"/>
</dbReference>
<organism evidence="7 8">
    <name type="scientific">Saguinus oedipus</name>
    <name type="common">Cotton-top tamarin</name>
    <name type="synonym">Oedipomidas oedipus</name>
    <dbReference type="NCBI Taxonomy" id="9490"/>
    <lineage>
        <taxon>Eukaryota</taxon>
        <taxon>Metazoa</taxon>
        <taxon>Chordata</taxon>
        <taxon>Craniata</taxon>
        <taxon>Vertebrata</taxon>
        <taxon>Euteleostomi</taxon>
        <taxon>Mammalia</taxon>
        <taxon>Eutheria</taxon>
        <taxon>Euarchontoglires</taxon>
        <taxon>Primates</taxon>
        <taxon>Haplorrhini</taxon>
        <taxon>Platyrrhini</taxon>
        <taxon>Cebidae</taxon>
        <taxon>Callitrichinae</taxon>
        <taxon>Saguinus</taxon>
    </lineage>
</organism>
<sequence length="473" mass="54396">MRCSIRKCFILSVGIVFLWLFIILKIPKETEDDQNVMTIKGQVASLELAQFGNWEYRVEMEASYNSRKDPRPLEDWQNLTFEYMEKIQKRRKRWLTVGISSVQQGDGSSLLYTLVSLFRISSKAEQKRLTVLVHLADSDITWLRETVAHISTLFSPQILEGQLLLIHAPSDAYPTVDSVRDEAFRGEFYSKQNIDHAFLMSFATKLSDYFLLIEDNVFIAPNFVTHIYSRVATMKSNSWVLLEFSNMGFLGKLFHSRDLPLLAHFLLLFYKEKPLDNLISHFRTLLVQESPILCRPFLFYRRVSYAAFDHKQKATGLRKKNTVGPNNPPAAVFTDMQVSNVHFPWEAYTLDESFFWTHNISIGNHLTVILNHPANLSRVQVMTGSIVDGRYALEKGQVELGYEPEGMPQHCTSFALLGHLLEGQMDQEILLKGMGYHVSCVRLVVKAGQAGGLIIRHIYLWEKNANYQQVDRC</sequence>
<keyword evidence="4" id="KW-0333">Golgi apparatus</keyword>
<reference evidence="7 8" key="1">
    <citation type="submission" date="2023-05" db="EMBL/GenBank/DDBJ databases">
        <title>B98-5 Cell Line De Novo Hybrid Assembly: An Optical Mapping Approach.</title>
        <authorList>
            <person name="Kananen K."/>
            <person name="Auerbach J.A."/>
            <person name="Kautto E."/>
            <person name="Blachly J.S."/>
        </authorList>
    </citation>
    <scope>NUCLEOTIDE SEQUENCE [LARGE SCALE GENOMIC DNA]</scope>
    <source>
        <strain evidence="7">B95-8</strain>
        <tissue evidence="7">Cell line</tissue>
    </source>
</reference>
<comment type="similarity">
    <text evidence="2">Belongs to the glycosyltransferase 54 family.</text>
</comment>
<evidence type="ECO:0000256" key="5">
    <source>
        <dbReference type="SAM" id="Phobius"/>
    </source>
</evidence>
<dbReference type="PANTHER" id="PTHR12062:SF11">
    <property type="entry name" value="ALPHA-1,3-MANNOSYL-GLYCOPROTEIN 4-BETA-N-ACETYLGLUCOSAMINYLTRANSFERASE-LIKE PROTEIN MGAT4E"/>
    <property type="match status" value="1"/>
</dbReference>
<protein>
    <submittedName>
        <fullName evidence="7">Alpha-1,3-mannosyl-glycoprotein 4-beta-N-acetylglucosaminyltransferase-like protein mgat4e</fullName>
    </submittedName>
</protein>
<evidence type="ECO:0000313" key="8">
    <source>
        <dbReference type="Proteomes" id="UP001266305"/>
    </source>
</evidence>
<dbReference type="PANTHER" id="PTHR12062">
    <property type="entry name" value="N-ACETYLGLUCOSAMINYLTRANSFERASE VI"/>
    <property type="match status" value="1"/>
</dbReference>
<evidence type="ECO:0000256" key="1">
    <source>
        <dbReference type="ARBA" id="ARBA00004323"/>
    </source>
</evidence>
<comment type="subcellular location">
    <subcellularLocation>
        <location evidence="1">Golgi apparatus membrane</location>
        <topology evidence="1">Single-pass type II membrane protein</topology>
    </subcellularLocation>
</comment>
<accession>A0ABQ9TNB5</accession>
<feature type="transmembrane region" description="Helical" evidence="5">
    <location>
        <begin position="7"/>
        <end position="24"/>
    </location>
</feature>
<keyword evidence="8" id="KW-1185">Reference proteome</keyword>
<evidence type="ECO:0000256" key="2">
    <source>
        <dbReference type="ARBA" id="ARBA00009090"/>
    </source>
</evidence>
<evidence type="ECO:0000256" key="3">
    <source>
        <dbReference type="ARBA" id="ARBA00022968"/>
    </source>
</evidence>
<feature type="domain" description="MGAT4 conserved region" evidence="6">
    <location>
        <begin position="82"/>
        <end position="308"/>
    </location>
</feature>
<keyword evidence="5" id="KW-1133">Transmembrane helix</keyword>
<proteinExistence type="inferred from homology"/>
<dbReference type="Pfam" id="PF04666">
    <property type="entry name" value="MGAT4_cons"/>
    <property type="match status" value="1"/>
</dbReference>
<dbReference type="EMBL" id="JASSZA010000020">
    <property type="protein sequence ID" value="KAK2086267.1"/>
    <property type="molecule type" value="Genomic_DNA"/>
</dbReference>
<dbReference type="InterPro" id="IPR006759">
    <property type="entry name" value="Glyco_transf_54"/>
</dbReference>
<evidence type="ECO:0000256" key="4">
    <source>
        <dbReference type="ARBA" id="ARBA00023034"/>
    </source>
</evidence>
<comment type="caution">
    <text evidence="7">The sequence shown here is derived from an EMBL/GenBank/DDBJ whole genome shotgun (WGS) entry which is preliminary data.</text>
</comment>
<keyword evidence="3" id="KW-0735">Signal-anchor</keyword>
<evidence type="ECO:0000313" key="7">
    <source>
        <dbReference type="EMBL" id="KAK2086267.1"/>
    </source>
</evidence>
<keyword evidence="5" id="KW-0812">Transmembrane</keyword>
<dbReference type="Proteomes" id="UP001266305">
    <property type="component" value="Unassembled WGS sequence"/>
</dbReference>
<keyword evidence="5" id="KW-0472">Membrane</keyword>